<dbReference type="Proteomes" id="UP000250321">
    <property type="component" value="Unassembled WGS sequence"/>
</dbReference>
<organism evidence="1 2">
    <name type="scientific">Prunus yedoensis var. nudiflora</name>
    <dbReference type="NCBI Taxonomy" id="2094558"/>
    <lineage>
        <taxon>Eukaryota</taxon>
        <taxon>Viridiplantae</taxon>
        <taxon>Streptophyta</taxon>
        <taxon>Embryophyta</taxon>
        <taxon>Tracheophyta</taxon>
        <taxon>Spermatophyta</taxon>
        <taxon>Magnoliopsida</taxon>
        <taxon>eudicotyledons</taxon>
        <taxon>Gunneridae</taxon>
        <taxon>Pentapetalae</taxon>
        <taxon>rosids</taxon>
        <taxon>fabids</taxon>
        <taxon>Rosales</taxon>
        <taxon>Rosaceae</taxon>
        <taxon>Amygdaloideae</taxon>
        <taxon>Amygdaleae</taxon>
        <taxon>Prunus</taxon>
    </lineage>
</organism>
<dbReference type="AlphaFoldDB" id="A0A314ZDD9"/>
<comment type="caution">
    <text evidence="1">The sequence shown here is derived from an EMBL/GenBank/DDBJ whole genome shotgun (WGS) entry which is preliminary data.</text>
</comment>
<dbReference type="EMBL" id="PJQY01000234">
    <property type="protein sequence ID" value="PQQ15218.1"/>
    <property type="molecule type" value="Genomic_DNA"/>
</dbReference>
<name>A0A314ZDD9_PRUYE</name>
<evidence type="ECO:0000313" key="1">
    <source>
        <dbReference type="EMBL" id="PQQ15218.1"/>
    </source>
</evidence>
<proteinExistence type="predicted"/>
<accession>A0A314ZDD9</accession>
<evidence type="ECO:0000313" key="2">
    <source>
        <dbReference type="Proteomes" id="UP000250321"/>
    </source>
</evidence>
<sequence>METPKIVKISVDRQAGCAGLTRDKTVTPTHQCGLIWLVGRTVNTTRVCLAWAPLNDTVWCSSLTQTWPLLLNLYLSFIRQVKGSHSEPLSRDVG</sequence>
<protein>
    <submittedName>
        <fullName evidence="1">Uncharacterized protein</fullName>
    </submittedName>
</protein>
<reference evidence="1 2" key="1">
    <citation type="submission" date="2018-02" db="EMBL/GenBank/DDBJ databases">
        <title>Draft genome of wild Prunus yedoensis var. nudiflora.</title>
        <authorList>
            <person name="Baek S."/>
            <person name="Kim J.-H."/>
            <person name="Choi K."/>
            <person name="Kim G.-B."/>
            <person name="Cho A."/>
            <person name="Jang H."/>
            <person name="Shin C.-H."/>
            <person name="Yu H.-J."/>
            <person name="Mun J.-H."/>
        </authorList>
    </citation>
    <scope>NUCLEOTIDE SEQUENCE [LARGE SCALE GENOMIC DNA]</scope>
    <source>
        <strain evidence="2">cv. Jeju island</strain>
        <tissue evidence="1">Leaf</tissue>
    </source>
</reference>
<keyword evidence="2" id="KW-1185">Reference proteome</keyword>
<gene>
    <name evidence="1" type="ORF">Pyn_40156</name>
</gene>